<comment type="caution">
    <text evidence="3">The sequence shown here is derived from an EMBL/GenBank/DDBJ whole genome shotgun (WGS) entry which is preliminary data.</text>
</comment>
<proteinExistence type="predicted"/>
<dbReference type="InterPro" id="IPR037119">
    <property type="entry name" value="Haem_oxidase_HugZ-like_sf"/>
</dbReference>
<dbReference type="SUPFAM" id="SSF50475">
    <property type="entry name" value="FMN-binding split barrel"/>
    <property type="match status" value="1"/>
</dbReference>
<dbReference type="Gene3D" id="3.20.180.10">
    <property type="entry name" value="PNP-oxidase-like"/>
    <property type="match status" value="1"/>
</dbReference>
<dbReference type="EMBL" id="JASWJB010000195">
    <property type="protein sequence ID" value="KAK2593800.1"/>
    <property type="molecule type" value="Genomic_DNA"/>
</dbReference>
<evidence type="ECO:0000259" key="2">
    <source>
        <dbReference type="Pfam" id="PF10615"/>
    </source>
</evidence>
<reference evidence="3" key="1">
    <citation type="submission" date="2023-06" db="EMBL/GenBank/DDBJ databases">
        <title>Conoideocrella luteorostrata (Hypocreales: Clavicipitaceae), a potential biocontrol fungus for elongate hemlock scale in United States Christmas tree production areas.</title>
        <authorList>
            <person name="Barrett H."/>
            <person name="Lovett B."/>
            <person name="Macias A.M."/>
            <person name="Stajich J.E."/>
            <person name="Kasson M.T."/>
        </authorList>
    </citation>
    <scope>NUCLEOTIDE SEQUENCE</scope>
    <source>
        <strain evidence="3">ARSEF 14590</strain>
    </source>
</reference>
<feature type="domain" description="DUF2470" evidence="2">
    <location>
        <begin position="13"/>
        <end position="85"/>
    </location>
</feature>
<feature type="transmembrane region" description="Helical" evidence="1">
    <location>
        <begin position="190"/>
        <end position="208"/>
    </location>
</feature>
<feature type="transmembrane region" description="Helical" evidence="1">
    <location>
        <begin position="108"/>
        <end position="130"/>
    </location>
</feature>
<organism evidence="3 4">
    <name type="scientific">Conoideocrella luteorostrata</name>
    <dbReference type="NCBI Taxonomy" id="1105319"/>
    <lineage>
        <taxon>Eukaryota</taxon>
        <taxon>Fungi</taxon>
        <taxon>Dikarya</taxon>
        <taxon>Ascomycota</taxon>
        <taxon>Pezizomycotina</taxon>
        <taxon>Sordariomycetes</taxon>
        <taxon>Hypocreomycetidae</taxon>
        <taxon>Hypocreales</taxon>
        <taxon>Clavicipitaceae</taxon>
        <taxon>Conoideocrella</taxon>
    </lineage>
</organism>
<dbReference type="Pfam" id="PF10615">
    <property type="entry name" value="DUF2470"/>
    <property type="match status" value="1"/>
</dbReference>
<evidence type="ECO:0000313" key="4">
    <source>
        <dbReference type="Proteomes" id="UP001251528"/>
    </source>
</evidence>
<protein>
    <recommendedName>
        <fullName evidence="2">DUF2470 domain-containing protein</fullName>
    </recommendedName>
</protein>
<dbReference type="InterPro" id="IPR019595">
    <property type="entry name" value="DUF2470"/>
</dbReference>
<keyword evidence="1" id="KW-0472">Membrane</keyword>
<keyword evidence="4" id="KW-1185">Reference proteome</keyword>
<keyword evidence="1" id="KW-0812">Transmembrane</keyword>
<dbReference type="Proteomes" id="UP001251528">
    <property type="component" value="Unassembled WGS sequence"/>
</dbReference>
<keyword evidence="1" id="KW-1133">Transmembrane helix</keyword>
<gene>
    <name evidence="3" type="ORF">QQS21_008508</name>
</gene>
<evidence type="ECO:0000313" key="3">
    <source>
        <dbReference type="EMBL" id="KAK2593800.1"/>
    </source>
</evidence>
<accession>A0AAJ0CJ29</accession>
<dbReference type="PANTHER" id="PTHR37783:SF1">
    <property type="entry name" value="MEMBRANE PROTEIN, PUTATIVE (AFU_ORTHOLOGUE AFUA_1G04315)-RELATED"/>
    <property type="match status" value="1"/>
</dbReference>
<evidence type="ECO:0000256" key="1">
    <source>
        <dbReference type="SAM" id="Phobius"/>
    </source>
</evidence>
<dbReference type="PANTHER" id="PTHR37783">
    <property type="entry name" value="MEMBRANE PROTEIN, PUTATIVE (AFU_ORTHOLOGUE AFUA_1G04315)-RELATED"/>
    <property type="match status" value="1"/>
</dbReference>
<sequence length="224" mass="25535">MAANAASDEAARDRILSHMNQSHSRELTHYLRHYCGLTQKQATGASLRDITLQGMRIRAGGADYVVHFKPALQSWNDVRPRVVEMDAFCRKHLGISDIYMTKYHGPGFADAAVMALVGFYMLCVASLPWVTPGSEIWSLLTQVFPGGPENFRWLVKALILPVIGIHTAEPLYLDASRLQKHGVDRWSGQWYMWMVSCFFEGFMAYRRFDRVIAEKRAQKEAKKH</sequence>
<name>A0AAJ0CJ29_9HYPO</name>
<dbReference type="AlphaFoldDB" id="A0AAJ0CJ29"/>